<evidence type="ECO:0000259" key="3">
    <source>
        <dbReference type="Pfam" id="PF13581"/>
    </source>
</evidence>
<dbReference type="RefSeq" id="WP_177245399.1">
    <property type="nucleotide sequence ID" value="NZ_FOQY01000032.1"/>
</dbReference>
<dbReference type="InterPro" id="IPR036890">
    <property type="entry name" value="HATPase_C_sf"/>
</dbReference>
<keyword evidence="1" id="KW-0723">Serine/threonine-protein kinase</keyword>
<dbReference type="InterPro" id="IPR050267">
    <property type="entry name" value="Anti-sigma-factor_SerPK"/>
</dbReference>
<dbReference type="CDD" id="cd16936">
    <property type="entry name" value="HATPase_RsbW-like"/>
    <property type="match status" value="1"/>
</dbReference>
<dbReference type="Gene3D" id="3.30.565.10">
    <property type="entry name" value="Histidine kinase-like ATPase, C-terminal domain"/>
    <property type="match status" value="1"/>
</dbReference>
<dbReference type="Proteomes" id="UP000199111">
    <property type="component" value="Unassembled WGS sequence"/>
</dbReference>
<dbReference type="PANTHER" id="PTHR35526">
    <property type="entry name" value="ANTI-SIGMA-F FACTOR RSBW-RELATED"/>
    <property type="match status" value="1"/>
</dbReference>
<feature type="region of interest" description="Disordered" evidence="2">
    <location>
        <begin position="1"/>
        <end position="21"/>
    </location>
</feature>
<dbReference type="GO" id="GO:0004674">
    <property type="term" value="F:protein serine/threonine kinase activity"/>
    <property type="evidence" value="ECO:0007669"/>
    <property type="project" value="UniProtKB-KW"/>
</dbReference>
<evidence type="ECO:0000256" key="2">
    <source>
        <dbReference type="SAM" id="MobiDB-lite"/>
    </source>
</evidence>
<dbReference type="AlphaFoldDB" id="A0A1I4BHG5"/>
<gene>
    <name evidence="4" type="ORF">SAMN05216275_13213</name>
</gene>
<accession>A0A1I4BHG5</accession>
<dbReference type="EMBL" id="FOQY01000032">
    <property type="protein sequence ID" value="SFK68275.1"/>
    <property type="molecule type" value="Genomic_DNA"/>
</dbReference>
<protein>
    <submittedName>
        <fullName evidence="4">Anti-sigma regulatory factor (Ser/Thr protein kinase)</fullName>
    </submittedName>
</protein>
<keyword evidence="4" id="KW-0808">Transferase</keyword>
<evidence type="ECO:0000256" key="1">
    <source>
        <dbReference type="ARBA" id="ARBA00022527"/>
    </source>
</evidence>
<reference evidence="5" key="1">
    <citation type="submission" date="2016-10" db="EMBL/GenBank/DDBJ databases">
        <authorList>
            <person name="Varghese N."/>
            <person name="Submissions S."/>
        </authorList>
    </citation>
    <scope>NUCLEOTIDE SEQUENCE [LARGE SCALE GENOMIC DNA]</scope>
    <source>
        <strain evidence="5">CGMCC 4.2126</strain>
    </source>
</reference>
<dbReference type="Pfam" id="PF13581">
    <property type="entry name" value="HATPase_c_2"/>
    <property type="match status" value="1"/>
</dbReference>
<proteinExistence type="predicted"/>
<feature type="domain" description="Histidine kinase/HSP90-like ATPase" evidence="3">
    <location>
        <begin position="27"/>
        <end position="148"/>
    </location>
</feature>
<dbReference type="GeneID" id="96302202"/>
<evidence type="ECO:0000313" key="5">
    <source>
        <dbReference type="Proteomes" id="UP000199111"/>
    </source>
</evidence>
<dbReference type="InterPro" id="IPR003594">
    <property type="entry name" value="HATPase_dom"/>
</dbReference>
<evidence type="ECO:0000313" key="4">
    <source>
        <dbReference type="EMBL" id="SFK68275.1"/>
    </source>
</evidence>
<dbReference type="PANTHER" id="PTHR35526:SF3">
    <property type="entry name" value="ANTI-SIGMA-F FACTOR RSBW"/>
    <property type="match status" value="1"/>
</dbReference>
<sequence length="151" mass="15969">MRSQEQTSPQDDAPSGLSDSCAWRREFPGEVSSVPAARAWVHGLLAVRLAPPMLDDVLLLLSEVITNAVTHSDSGRTAGGRVTVHLTHDPGAVHVEVADDGSTTSTPAVYVPDADSDGGRGLWLVDLLATAWGSSRHDDEAGRSVWFQVSG</sequence>
<keyword evidence="4" id="KW-0418">Kinase</keyword>
<organism evidence="4 5">
    <name type="scientific">Streptosporangium canum</name>
    <dbReference type="NCBI Taxonomy" id="324952"/>
    <lineage>
        <taxon>Bacteria</taxon>
        <taxon>Bacillati</taxon>
        <taxon>Actinomycetota</taxon>
        <taxon>Actinomycetes</taxon>
        <taxon>Streptosporangiales</taxon>
        <taxon>Streptosporangiaceae</taxon>
        <taxon>Streptosporangium</taxon>
    </lineage>
</organism>
<keyword evidence="5" id="KW-1185">Reference proteome</keyword>
<feature type="compositionally biased region" description="Polar residues" evidence="2">
    <location>
        <begin position="1"/>
        <end position="10"/>
    </location>
</feature>
<name>A0A1I4BHG5_9ACTN</name>
<dbReference type="SUPFAM" id="SSF55874">
    <property type="entry name" value="ATPase domain of HSP90 chaperone/DNA topoisomerase II/histidine kinase"/>
    <property type="match status" value="1"/>
</dbReference>